<keyword evidence="1" id="KW-0472">Membrane</keyword>
<feature type="transmembrane region" description="Helical" evidence="1">
    <location>
        <begin position="6"/>
        <end position="22"/>
    </location>
</feature>
<dbReference type="InterPro" id="IPR008553">
    <property type="entry name" value="DUF835"/>
</dbReference>
<feature type="transmembrane region" description="Helical" evidence="1">
    <location>
        <begin position="82"/>
        <end position="98"/>
    </location>
</feature>
<feature type="transmembrane region" description="Helical" evidence="1">
    <location>
        <begin position="51"/>
        <end position="70"/>
    </location>
</feature>
<feature type="transmembrane region" description="Helical" evidence="1">
    <location>
        <begin position="154"/>
        <end position="174"/>
    </location>
</feature>
<name>A0A097QS42_9EURY</name>
<keyword evidence="1" id="KW-0812">Transmembrane</keyword>
<sequence length="323" mass="36246">MIEFVFGVALLVSYVLLFYNYHLTGRKALFYYALAWVSLSVPFFVPRESVYMTGLAVFAFLIWLGNIKASDELLCSIKYSRELRYFSVVPIAGLLFLFPKHLLASLAVLSISVMFAGTYLILTGNSDFKLMGSLEVLFGVVSFFRGYYFSNLPLSLVEAVLAFVLAYVSIKAFLDSSFIGEFGEMRDVKTKLKPGVVMLNPVPEDILEGALVFSRKKNEAPNWFWITTVSSEGIAPTNLPKMLDIAVKFMKMASEHGKHPVIVIDGLEYLTLQNGFPAVTKFLATLRDYALLHNATVIISGDDSFLDERERAILRKLLDWSAE</sequence>
<proteinExistence type="predicted"/>
<feature type="domain" description="DUF835" evidence="2">
    <location>
        <begin position="211"/>
        <end position="317"/>
    </location>
</feature>
<dbReference type="RefSeq" id="WP_050002262.1">
    <property type="nucleotide sequence ID" value="NZ_CP008887.1"/>
</dbReference>
<accession>A0A097QS42</accession>
<evidence type="ECO:0000313" key="3">
    <source>
        <dbReference type="EMBL" id="AIU69284.1"/>
    </source>
</evidence>
<gene>
    <name evidence="3" type="ORF">TEU_02405</name>
</gene>
<dbReference type="STRING" id="1505907.TEU_02405"/>
<dbReference type="KEGG" id="teu:TEU_02405"/>
<dbReference type="Proteomes" id="UP000029980">
    <property type="component" value="Chromosome"/>
</dbReference>
<evidence type="ECO:0000313" key="4">
    <source>
        <dbReference type="Proteomes" id="UP000029980"/>
    </source>
</evidence>
<dbReference type="GeneID" id="25152285"/>
<feature type="transmembrane region" description="Helical" evidence="1">
    <location>
        <begin position="130"/>
        <end position="148"/>
    </location>
</feature>
<evidence type="ECO:0000256" key="1">
    <source>
        <dbReference type="SAM" id="Phobius"/>
    </source>
</evidence>
<reference evidence="3 4" key="1">
    <citation type="journal article" date="2015" name="Int. J. Syst. Evol. Microbiol.">
        <title>Thermococcus eurythermalis sp. nov., a conditional piezophilic hyperthermophilic archaeon with a wide temperature range isolated from an oil-immersed chimney in the Guaymas Basin.</title>
        <authorList>
            <person name="Zhao W."/>
            <person name="Zeng X."/>
            <person name="Xiao X."/>
        </authorList>
    </citation>
    <scope>NUCLEOTIDE SEQUENCE [LARGE SCALE GENOMIC DNA]</scope>
    <source>
        <strain evidence="3 4">A501</strain>
    </source>
</reference>
<protein>
    <recommendedName>
        <fullName evidence="2">DUF835 domain-containing protein</fullName>
    </recommendedName>
</protein>
<dbReference type="OrthoDB" id="86314at2157"/>
<organism evidence="3 4">
    <name type="scientific">Thermococcus eurythermalis</name>
    <dbReference type="NCBI Taxonomy" id="1505907"/>
    <lineage>
        <taxon>Archaea</taxon>
        <taxon>Methanobacteriati</taxon>
        <taxon>Methanobacteriota</taxon>
        <taxon>Thermococci</taxon>
        <taxon>Thermococcales</taxon>
        <taxon>Thermococcaceae</taxon>
        <taxon>Thermococcus</taxon>
    </lineage>
</organism>
<feature type="transmembrane region" description="Helical" evidence="1">
    <location>
        <begin position="29"/>
        <end position="45"/>
    </location>
</feature>
<evidence type="ECO:0000259" key="2">
    <source>
        <dbReference type="Pfam" id="PF05763"/>
    </source>
</evidence>
<dbReference type="EMBL" id="CP008887">
    <property type="protein sequence ID" value="AIU69284.1"/>
    <property type="molecule type" value="Genomic_DNA"/>
</dbReference>
<keyword evidence="1" id="KW-1133">Transmembrane helix</keyword>
<dbReference type="AlphaFoldDB" id="A0A097QS42"/>
<keyword evidence="4" id="KW-1185">Reference proteome</keyword>
<dbReference type="HOGENOM" id="CLU_902001_0_0_2"/>
<dbReference type="Pfam" id="PF05763">
    <property type="entry name" value="DUF835"/>
    <property type="match status" value="1"/>
</dbReference>